<dbReference type="Pfam" id="PF00603">
    <property type="entry name" value="Flu_PA"/>
    <property type="match status" value="1"/>
</dbReference>
<name>A0A866VYX2_9ORTO</name>
<reference evidence="2" key="2">
    <citation type="journal article" name="Viruses">
        <title>Divergent Influenza-Like Viruses of Amphibians and Fish Support an Ancient Evolutionary Association.</title>
        <authorList>
            <person name="Parry R."/>
            <person name="Wille M."/>
            <person name="Turnbull O.M.H."/>
            <person name="Geoghegan J.L."/>
            <person name="Holmes E.C."/>
        </authorList>
    </citation>
    <scope>NUCLEOTIDE SEQUENCE</scope>
    <source>
        <strain evidence="2">OCFILV/Shuangliu</strain>
    </source>
</reference>
<sequence>MTSVIKEVASRFLEPLSLQVAELSAEEYGDKERRIVSIGVHFQVCCMISDDFTLDDGISPRYEILEGRRRQEAETLQNRLCERHKILPLRFLADLFDKKSERFIEIGITKRENDEYFQEKLQKLGNSMDICIFTYGGMYFTNNDFCLIDEQKNRTFTYLSRVFDVLNQENMFNAIFVHEEDEPLLNLHLSKVFREMRDESVPVPFNNYEHLRKYCESYKPNKPDMQRKVVERMAEIKMRLEHLEEKKLRHLEIPKEKECPYTHKFLMRDGWFFTKLFDSLRSQPKHILEDFFDICNMSQMRTEKKAIIGKHPMMYSNLWAQIKKSVKKSQQEIEQSEQRDFLCGVGRSTTKIPESRWGEAQREEDFKQEDTKGPEKRGFPNWFNEEWQWAMMNSGAVAEDVTDWIPMSEFPPCSNEMEDYAKSMCEILEQDVQSTNCAREMSKLIMTVGNLHTECQNFPSRIKVLPIYARCKLKGERTDCLFGVCVKGKSHLNKDDGMYTVVTFEFSTVKPTLPKHEKYTVFEVGSVSKQRIKMTPERTTYLEESPLYLYCRTTGMSKLKNDWLSKCRRCLISTMETVEQMVLKDCALKGENSVREMMEKKEWIGHDTSKRENGPDSLVSTPRKNLGRMLLVMQFYYCIYNDNQLEGFCNEQKKFLMFFQADKQNKSAFTFNQGGLYEKIEECIRNNPMCLFLADRLNKLFDVAKLKGAKYFY</sequence>
<proteinExistence type="predicted"/>
<accession>A0A866VYX2</accession>
<gene>
    <name evidence="2" type="primary">p3</name>
</gene>
<dbReference type="InterPro" id="IPR001009">
    <property type="entry name" value="PA/PA-X"/>
</dbReference>
<protein>
    <submittedName>
        <fullName evidence="2">Polymerase protein 3</fullName>
    </submittedName>
</protein>
<dbReference type="EMBL" id="MT926376">
    <property type="protein sequence ID" value="QOE76798.1"/>
    <property type="molecule type" value="Viral_cRNA"/>
</dbReference>
<dbReference type="Gene3D" id="3.40.91.90">
    <property type="entry name" value="Influenza RNA-dependent RNA polymerase subunit PA, endonuclease domain"/>
    <property type="match status" value="1"/>
</dbReference>
<feature type="region of interest" description="Disordered" evidence="1">
    <location>
        <begin position="353"/>
        <end position="377"/>
    </location>
</feature>
<organism evidence="2">
    <name type="scientific">Ornate chorus frog influenza-like virus</name>
    <dbReference type="NCBI Taxonomy" id="2777033"/>
    <lineage>
        <taxon>Viruses</taxon>
        <taxon>Riboviria</taxon>
        <taxon>Orthornavirae</taxon>
        <taxon>Negarnaviricota</taxon>
        <taxon>Polyploviricotina</taxon>
        <taxon>Insthoviricetes</taxon>
        <taxon>Articulavirales</taxon>
        <taxon>Orthomyxoviridae</taxon>
    </lineage>
</organism>
<dbReference type="InterPro" id="IPR038372">
    <property type="entry name" value="PA/PA-X_sf"/>
</dbReference>
<reference evidence="2" key="1">
    <citation type="submission" date="2020-08" db="EMBL/GenBank/DDBJ databases">
        <authorList>
            <person name="Parry R.H."/>
            <person name="Wille M."/>
            <person name="Geoghegan J.L."/>
            <person name="Turnbull O.M.H."/>
            <person name="Holmes E.C."/>
        </authorList>
    </citation>
    <scope>NUCLEOTIDE SEQUENCE</scope>
    <source>
        <strain evidence="2">OCFILV/Shuangliu</strain>
    </source>
</reference>
<evidence type="ECO:0000313" key="2">
    <source>
        <dbReference type="EMBL" id="QOE76798.1"/>
    </source>
</evidence>
<evidence type="ECO:0000256" key="1">
    <source>
        <dbReference type="SAM" id="MobiDB-lite"/>
    </source>
</evidence>
<dbReference type="GO" id="GO:0003723">
    <property type="term" value="F:RNA binding"/>
    <property type="evidence" value="ECO:0007669"/>
    <property type="project" value="InterPro"/>
</dbReference>
<dbReference type="GO" id="GO:0039694">
    <property type="term" value="P:viral RNA genome replication"/>
    <property type="evidence" value="ECO:0007669"/>
    <property type="project" value="InterPro"/>
</dbReference>